<dbReference type="RefSeq" id="WP_344619144.1">
    <property type="nucleotide sequence ID" value="NZ_BAAARV010000095.1"/>
</dbReference>
<sequence>MEQEFGAGLTLSVNGRPTDQDELRNWLRLEDDLRGRTRITSSPSNRPDTMGPGTDVVVQVVASLAGATALWGTVARSISTYLTQRHSDITIDVIAPDGRRYSITANRARDPQALAETFLQLTAGNPPVDGE</sequence>
<gene>
    <name evidence="1" type="ORF">GCM10010170_093300</name>
</gene>
<organism evidence="1 2">
    <name type="scientific">Dactylosporangium salmoneum</name>
    <dbReference type="NCBI Taxonomy" id="53361"/>
    <lineage>
        <taxon>Bacteria</taxon>
        <taxon>Bacillati</taxon>
        <taxon>Actinomycetota</taxon>
        <taxon>Actinomycetes</taxon>
        <taxon>Micromonosporales</taxon>
        <taxon>Micromonosporaceae</taxon>
        <taxon>Dactylosporangium</taxon>
    </lineage>
</organism>
<comment type="caution">
    <text evidence="1">The sequence shown here is derived from an EMBL/GenBank/DDBJ whole genome shotgun (WGS) entry which is preliminary data.</text>
</comment>
<evidence type="ECO:0000313" key="2">
    <source>
        <dbReference type="Proteomes" id="UP001501444"/>
    </source>
</evidence>
<evidence type="ECO:0000313" key="1">
    <source>
        <dbReference type="EMBL" id="GAA2384083.1"/>
    </source>
</evidence>
<dbReference type="EMBL" id="BAAARV010000095">
    <property type="protein sequence ID" value="GAA2384083.1"/>
    <property type="molecule type" value="Genomic_DNA"/>
</dbReference>
<protein>
    <submittedName>
        <fullName evidence="1">Uncharacterized protein</fullName>
    </submittedName>
</protein>
<name>A0ABN3HN12_9ACTN</name>
<reference evidence="1 2" key="1">
    <citation type="journal article" date="2019" name="Int. J. Syst. Evol. Microbiol.">
        <title>The Global Catalogue of Microorganisms (GCM) 10K type strain sequencing project: providing services to taxonomists for standard genome sequencing and annotation.</title>
        <authorList>
            <consortium name="The Broad Institute Genomics Platform"/>
            <consortium name="The Broad Institute Genome Sequencing Center for Infectious Disease"/>
            <person name="Wu L."/>
            <person name="Ma J."/>
        </authorList>
    </citation>
    <scope>NUCLEOTIDE SEQUENCE [LARGE SCALE GENOMIC DNA]</scope>
    <source>
        <strain evidence="1 2">JCM 3272</strain>
    </source>
</reference>
<proteinExistence type="predicted"/>
<dbReference type="Pfam" id="PF19953">
    <property type="entry name" value="EACC1"/>
    <property type="match status" value="1"/>
</dbReference>
<dbReference type="InterPro" id="IPR045428">
    <property type="entry name" value="EACC1"/>
</dbReference>
<dbReference type="Proteomes" id="UP001501444">
    <property type="component" value="Unassembled WGS sequence"/>
</dbReference>
<accession>A0ABN3HN12</accession>
<keyword evidence="2" id="KW-1185">Reference proteome</keyword>